<dbReference type="Proteomes" id="UP000298860">
    <property type="component" value="Unassembled WGS sequence"/>
</dbReference>
<dbReference type="AlphaFoldDB" id="A0A4D4JCE6"/>
<reference evidence="2" key="1">
    <citation type="submission" date="2019-04" db="EMBL/GenBank/DDBJ databases">
        <title>Draft genome sequence of Pseudonocardiaceae bacterium SL3-2-4.</title>
        <authorList>
            <person name="Ningsih F."/>
            <person name="Yokota A."/>
            <person name="Sakai Y."/>
            <person name="Nanatani K."/>
            <person name="Yabe S."/>
            <person name="Oetari A."/>
            <person name="Sjamsuridzal W."/>
        </authorList>
    </citation>
    <scope>NUCLEOTIDE SEQUENCE [LARGE SCALE GENOMIC DNA]</scope>
    <source>
        <strain evidence="2">SL3-2-4</strain>
    </source>
</reference>
<accession>A0A4D4JCE6</accession>
<dbReference type="RefSeq" id="WP_137815157.1">
    <property type="nucleotide sequence ID" value="NZ_BJFL01000021.1"/>
</dbReference>
<organism evidence="1 2">
    <name type="scientific">Gandjariella thermophila</name>
    <dbReference type="NCBI Taxonomy" id="1931992"/>
    <lineage>
        <taxon>Bacteria</taxon>
        <taxon>Bacillati</taxon>
        <taxon>Actinomycetota</taxon>
        <taxon>Actinomycetes</taxon>
        <taxon>Pseudonocardiales</taxon>
        <taxon>Pseudonocardiaceae</taxon>
        <taxon>Gandjariella</taxon>
    </lineage>
</organism>
<evidence type="ECO:0000313" key="1">
    <source>
        <dbReference type="EMBL" id="GDY32116.1"/>
    </source>
</evidence>
<dbReference type="EMBL" id="BJFL01000021">
    <property type="protein sequence ID" value="GDY32116.1"/>
    <property type="molecule type" value="Genomic_DNA"/>
</dbReference>
<dbReference type="OrthoDB" id="3699970at2"/>
<gene>
    <name evidence="1" type="ORF">GTS_37490</name>
</gene>
<protein>
    <submittedName>
        <fullName evidence="1">Uncharacterized protein</fullName>
    </submittedName>
</protein>
<sequence>MAVSKYNADAIEQCRTMASTQASQFGGLGDGFAHVGGNAAIFGKLANSAGLSAAVDSLNGTAAAEFAAAERLLGKVERALDAVLSSVGNVEDANRHTFRRPA</sequence>
<name>A0A4D4JCE6_9PSEU</name>
<comment type="caution">
    <text evidence="1">The sequence shown here is derived from an EMBL/GenBank/DDBJ whole genome shotgun (WGS) entry which is preliminary data.</text>
</comment>
<proteinExistence type="predicted"/>
<evidence type="ECO:0000313" key="2">
    <source>
        <dbReference type="Proteomes" id="UP000298860"/>
    </source>
</evidence>
<keyword evidence="2" id="KW-1185">Reference proteome</keyword>